<reference evidence="4" key="1">
    <citation type="submission" date="2015-10" db="EMBL/GenBank/DDBJ databases">
        <authorList>
            <person name="Regsiter A."/>
            <person name="william w."/>
        </authorList>
    </citation>
    <scope>NUCLEOTIDE SEQUENCE</scope>
    <source>
        <strain evidence="4">Montdore</strain>
    </source>
</reference>
<feature type="domain" description="DUF7707" evidence="3">
    <location>
        <begin position="26"/>
        <end position="126"/>
    </location>
</feature>
<feature type="chain" id="PRO_5013172054" description="DUF7707 domain-containing protein" evidence="2">
    <location>
        <begin position="21"/>
        <end position="205"/>
    </location>
</feature>
<keyword evidence="1" id="KW-1133">Transmembrane helix</keyword>
<gene>
    <name evidence="4" type="ORF">GSTUAT00008556001</name>
</gene>
<evidence type="ECO:0000256" key="2">
    <source>
        <dbReference type="SAM" id="SignalP"/>
    </source>
</evidence>
<dbReference type="InterPro" id="IPR056124">
    <property type="entry name" value="DUF7707"/>
</dbReference>
<dbReference type="Pfam" id="PF24808">
    <property type="entry name" value="DUF7707"/>
    <property type="match status" value="1"/>
</dbReference>
<proteinExistence type="predicted"/>
<feature type="transmembrane region" description="Helical" evidence="1">
    <location>
        <begin position="186"/>
        <end position="204"/>
    </location>
</feature>
<organism evidence="4 5">
    <name type="scientific">Tuber aestivum</name>
    <name type="common">summer truffle</name>
    <dbReference type="NCBI Taxonomy" id="59557"/>
    <lineage>
        <taxon>Eukaryota</taxon>
        <taxon>Fungi</taxon>
        <taxon>Dikarya</taxon>
        <taxon>Ascomycota</taxon>
        <taxon>Pezizomycotina</taxon>
        <taxon>Pezizomycetes</taxon>
        <taxon>Pezizales</taxon>
        <taxon>Tuberaceae</taxon>
        <taxon>Tuber</taxon>
    </lineage>
</organism>
<dbReference type="Proteomes" id="UP001412239">
    <property type="component" value="Unassembled WGS sequence"/>
</dbReference>
<dbReference type="PANTHER" id="PTHR38118">
    <property type="entry name" value="ANCHORED CELL WALL PROTEIN 11-RELATED"/>
    <property type="match status" value="1"/>
</dbReference>
<evidence type="ECO:0000313" key="4">
    <source>
        <dbReference type="EMBL" id="CUS07333.1"/>
    </source>
</evidence>
<keyword evidence="2" id="KW-0732">Signal</keyword>
<evidence type="ECO:0000256" key="1">
    <source>
        <dbReference type="SAM" id="Phobius"/>
    </source>
</evidence>
<dbReference type="PANTHER" id="PTHR38118:SF2">
    <property type="entry name" value="CDP-ALCOHOL PHOSPHATIDYLTRANSFERASE PROTEIN"/>
    <property type="match status" value="1"/>
</dbReference>
<keyword evidence="1" id="KW-0812">Transmembrane</keyword>
<dbReference type="EMBL" id="LN891216">
    <property type="protein sequence ID" value="CUS07333.1"/>
    <property type="molecule type" value="Genomic_DNA"/>
</dbReference>
<keyword evidence="5" id="KW-1185">Reference proteome</keyword>
<sequence>MQSFVFTAFLAVCSVLSVSAQTYPPFNVSAVPEAIRTQWCKAQTAACPLLCGDQDKTAAQNKCFPDNLFYDCVCNDGTMPNLTEYSQTIPYFRCQAEVKGCSDACTGNSKCQSECTANRPCGATDPQRLNTSTITSTKSASKTSAPTVFTTTDANGFVVTGTTAAGSSGSNSNSAAGSLIMEAGSAYGLGFVVAGIAIGAALIGV</sequence>
<evidence type="ECO:0000259" key="3">
    <source>
        <dbReference type="Pfam" id="PF24808"/>
    </source>
</evidence>
<dbReference type="AlphaFoldDB" id="A0A292PLG9"/>
<accession>A0A292PLG9</accession>
<feature type="signal peptide" evidence="2">
    <location>
        <begin position="1"/>
        <end position="20"/>
    </location>
</feature>
<name>A0A292PLG9_9PEZI</name>
<evidence type="ECO:0000313" key="5">
    <source>
        <dbReference type="Proteomes" id="UP001412239"/>
    </source>
</evidence>
<protein>
    <recommendedName>
        <fullName evidence="3">DUF7707 domain-containing protein</fullName>
    </recommendedName>
</protein>
<keyword evidence="1" id="KW-0472">Membrane</keyword>